<comment type="caution">
    <text evidence="1">The sequence shown here is derived from an EMBL/GenBank/DDBJ whole genome shotgun (WGS) entry which is preliminary data.</text>
</comment>
<accession>A0ACA9LKS9</accession>
<name>A0ACA9LKS9_9GLOM</name>
<gene>
    <name evidence="1" type="ORF">SPELUC_LOCUS4470</name>
</gene>
<evidence type="ECO:0000313" key="1">
    <source>
        <dbReference type="EMBL" id="CAG8533372.1"/>
    </source>
</evidence>
<organism evidence="1 2">
    <name type="scientific">Cetraspora pellucida</name>
    <dbReference type="NCBI Taxonomy" id="1433469"/>
    <lineage>
        <taxon>Eukaryota</taxon>
        <taxon>Fungi</taxon>
        <taxon>Fungi incertae sedis</taxon>
        <taxon>Mucoromycota</taxon>
        <taxon>Glomeromycotina</taxon>
        <taxon>Glomeromycetes</taxon>
        <taxon>Diversisporales</taxon>
        <taxon>Gigasporaceae</taxon>
        <taxon>Cetraspora</taxon>
    </lineage>
</organism>
<feature type="non-terminal residue" evidence="1">
    <location>
        <position position="1"/>
    </location>
</feature>
<proteinExistence type="predicted"/>
<dbReference type="EMBL" id="CAJVPW010004001">
    <property type="protein sequence ID" value="CAG8533372.1"/>
    <property type="molecule type" value="Genomic_DNA"/>
</dbReference>
<dbReference type="Proteomes" id="UP000789366">
    <property type="component" value="Unassembled WGS sequence"/>
</dbReference>
<reference evidence="1" key="1">
    <citation type="submission" date="2021-06" db="EMBL/GenBank/DDBJ databases">
        <authorList>
            <person name="Kallberg Y."/>
            <person name="Tangrot J."/>
            <person name="Rosling A."/>
        </authorList>
    </citation>
    <scope>NUCLEOTIDE SEQUENCE</scope>
    <source>
        <strain evidence="1">28 12/20/2015</strain>
    </source>
</reference>
<evidence type="ECO:0000313" key="2">
    <source>
        <dbReference type="Proteomes" id="UP000789366"/>
    </source>
</evidence>
<sequence>EKTEIEVDKRAKDVLKQMIKNFLEKQKGFPRQINVNFDNDLIKLTKLKKQEVKEVLNTDEKVRDEIVDLYELVDGVKIEIDYNVERKPARGKIPKCIEDKLKFNESSLSKGEQKKLENYDNLIKENTESKIKEQQSAEEKEKLQNAIKQALGIGPNADLAEN</sequence>
<keyword evidence="2" id="KW-1185">Reference proteome</keyword>
<protein>
    <submittedName>
        <fullName evidence="1">15751_t:CDS:1</fullName>
    </submittedName>
</protein>